<dbReference type="PROSITE" id="PS50929">
    <property type="entry name" value="ABC_TM1F"/>
    <property type="match status" value="1"/>
</dbReference>
<organism evidence="14 15">
    <name type="scientific">Micromonospora craniellae</name>
    <dbReference type="NCBI Taxonomy" id="2294034"/>
    <lineage>
        <taxon>Bacteria</taxon>
        <taxon>Bacillati</taxon>
        <taxon>Actinomycetota</taxon>
        <taxon>Actinomycetes</taxon>
        <taxon>Micromonosporales</taxon>
        <taxon>Micromonosporaceae</taxon>
        <taxon>Micromonospora</taxon>
    </lineage>
</organism>
<dbReference type="GO" id="GO:0034040">
    <property type="term" value="F:ATPase-coupled lipid transmembrane transporter activity"/>
    <property type="evidence" value="ECO:0007669"/>
    <property type="project" value="TreeGrafter"/>
</dbReference>
<dbReference type="Proteomes" id="UP000262621">
    <property type="component" value="Unassembled WGS sequence"/>
</dbReference>
<dbReference type="GO" id="GO:0005524">
    <property type="term" value="F:ATP binding"/>
    <property type="evidence" value="ECO:0007669"/>
    <property type="project" value="UniProtKB-KW"/>
</dbReference>
<evidence type="ECO:0000256" key="4">
    <source>
        <dbReference type="ARBA" id="ARBA00022519"/>
    </source>
</evidence>
<evidence type="ECO:0000259" key="12">
    <source>
        <dbReference type="PROSITE" id="PS50893"/>
    </source>
</evidence>
<evidence type="ECO:0000256" key="1">
    <source>
        <dbReference type="ARBA" id="ARBA00004429"/>
    </source>
</evidence>
<dbReference type="InterPro" id="IPR027417">
    <property type="entry name" value="P-loop_NTPase"/>
</dbReference>
<dbReference type="Gene3D" id="3.40.50.300">
    <property type="entry name" value="P-loop containing nucleotide triphosphate hydrolases"/>
    <property type="match status" value="1"/>
</dbReference>
<dbReference type="GO" id="GO:0016887">
    <property type="term" value="F:ATP hydrolysis activity"/>
    <property type="evidence" value="ECO:0007669"/>
    <property type="project" value="InterPro"/>
</dbReference>
<evidence type="ECO:0000256" key="10">
    <source>
        <dbReference type="ARBA" id="ARBA00023455"/>
    </source>
</evidence>
<dbReference type="GO" id="GO:0140359">
    <property type="term" value="F:ABC-type transporter activity"/>
    <property type="evidence" value="ECO:0007669"/>
    <property type="project" value="InterPro"/>
</dbReference>
<evidence type="ECO:0000256" key="6">
    <source>
        <dbReference type="ARBA" id="ARBA00022741"/>
    </source>
</evidence>
<proteinExistence type="inferred from homology"/>
<comment type="similarity">
    <text evidence="10">Belongs to the ABC transporter superfamily. Siderophore-Fe(3+) uptake transporter (SIUT) (TC 3.A.1.21) family.</text>
</comment>
<dbReference type="PROSITE" id="PS00211">
    <property type="entry name" value="ABC_TRANSPORTER_1"/>
    <property type="match status" value="1"/>
</dbReference>
<evidence type="ECO:0000256" key="9">
    <source>
        <dbReference type="ARBA" id="ARBA00023136"/>
    </source>
</evidence>
<evidence type="ECO:0000259" key="13">
    <source>
        <dbReference type="PROSITE" id="PS50929"/>
    </source>
</evidence>
<evidence type="ECO:0000256" key="5">
    <source>
        <dbReference type="ARBA" id="ARBA00022692"/>
    </source>
</evidence>
<feature type="domain" description="ABC transmembrane type-1" evidence="13">
    <location>
        <begin position="24"/>
        <end position="298"/>
    </location>
</feature>
<evidence type="ECO:0000256" key="2">
    <source>
        <dbReference type="ARBA" id="ARBA00022448"/>
    </source>
</evidence>
<evidence type="ECO:0000313" key="15">
    <source>
        <dbReference type="Proteomes" id="UP000262621"/>
    </source>
</evidence>
<protein>
    <submittedName>
        <fullName evidence="14">ABC transporter ATP-binding protein</fullName>
    </submittedName>
</protein>
<reference evidence="14 15" key="1">
    <citation type="submission" date="2018-08" db="EMBL/GenBank/DDBJ databases">
        <title>Verrucosispora craniellae sp. nov., isolated from a marine sponge in the South China Sea.</title>
        <authorList>
            <person name="Li L."/>
            <person name="Lin H.W."/>
        </authorList>
    </citation>
    <scope>NUCLEOTIDE SEQUENCE [LARGE SCALE GENOMIC DNA]</scope>
    <source>
        <strain evidence="14 15">LHW63014</strain>
    </source>
</reference>
<dbReference type="Pfam" id="PF00005">
    <property type="entry name" value="ABC_tran"/>
    <property type="match status" value="1"/>
</dbReference>
<dbReference type="PROSITE" id="PS50893">
    <property type="entry name" value="ABC_TRANSPORTER_2"/>
    <property type="match status" value="1"/>
</dbReference>
<dbReference type="Pfam" id="PF00664">
    <property type="entry name" value="ABC_membrane"/>
    <property type="match status" value="1"/>
</dbReference>
<dbReference type="InterPro" id="IPR011527">
    <property type="entry name" value="ABC1_TM_dom"/>
</dbReference>
<dbReference type="AlphaFoldDB" id="A0A372FXU2"/>
<dbReference type="GO" id="GO:0005886">
    <property type="term" value="C:plasma membrane"/>
    <property type="evidence" value="ECO:0007669"/>
    <property type="project" value="UniProtKB-SubCell"/>
</dbReference>
<dbReference type="PANTHER" id="PTHR24221">
    <property type="entry name" value="ATP-BINDING CASSETTE SUB-FAMILY B"/>
    <property type="match status" value="1"/>
</dbReference>
<dbReference type="InterPro" id="IPR017871">
    <property type="entry name" value="ABC_transporter-like_CS"/>
</dbReference>
<dbReference type="OrthoDB" id="3302760at2"/>
<keyword evidence="2" id="KW-0813">Transport</keyword>
<dbReference type="InterPro" id="IPR003593">
    <property type="entry name" value="AAA+_ATPase"/>
</dbReference>
<dbReference type="FunFam" id="3.40.50.300:FF:000221">
    <property type="entry name" value="Multidrug ABC transporter ATP-binding protein"/>
    <property type="match status" value="1"/>
</dbReference>
<keyword evidence="15" id="KW-1185">Reference proteome</keyword>
<keyword evidence="6" id="KW-0547">Nucleotide-binding</keyword>
<keyword evidence="7 14" id="KW-0067">ATP-binding</keyword>
<feature type="transmembrane region" description="Helical" evidence="11">
    <location>
        <begin position="53"/>
        <end position="73"/>
    </location>
</feature>
<evidence type="ECO:0000256" key="11">
    <source>
        <dbReference type="SAM" id="Phobius"/>
    </source>
</evidence>
<name>A0A372FXU2_9ACTN</name>
<evidence type="ECO:0000256" key="8">
    <source>
        <dbReference type="ARBA" id="ARBA00022989"/>
    </source>
</evidence>
<dbReference type="EMBL" id="QVFU01000015">
    <property type="protein sequence ID" value="RFS45605.1"/>
    <property type="molecule type" value="Genomic_DNA"/>
</dbReference>
<accession>A0A372FXU2</accession>
<keyword evidence="3" id="KW-1003">Cell membrane</keyword>
<evidence type="ECO:0000256" key="7">
    <source>
        <dbReference type="ARBA" id="ARBA00022840"/>
    </source>
</evidence>
<gene>
    <name evidence="14" type="ORF">D0Q02_16045</name>
</gene>
<dbReference type="Gene3D" id="1.20.1560.10">
    <property type="entry name" value="ABC transporter type 1, transmembrane domain"/>
    <property type="match status" value="1"/>
</dbReference>
<feature type="transmembrane region" description="Helical" evidence="11">
    <location>
        <begin position="242"/>
        <end position="263"/>
    </location>
</feature>
<evidence type="ECO:0000313" key="14">
    <source>
        <dbReference type="EMBL" id="RFS45605.1"/>
    </source>
</evidence>
<dbReference type="InterPro" id="IPR003439">
    <property type="entry name" value="ABC_transporter-like_ATP-bd"/>
</dbReference>
<dbReference type="InterPro" id="IPR039421">
    <property type="entry name" value="Type_1_exporter"/>
</dbReference>
<dbReference type="RefSeq" id="WP_117228796.1">
    <property type="nucleotide sequence ID" value="NZ_QVFU01000015.1"/>
</dbReference>
<comment type="subcellular location">
    <subcellularLocation>
        <location evidence="1">Cell inner membrane</location>
        <topology evidence="1">Multi-pass membrane protein</topology>
    </subcellularLocation>
</comment>
<evidence type="ECO:0000256" key="3">
    <source>
        <dbReference type="ARBA" id="ARBA00022475"/>
    </source>
</evidence>
<keyword evidence="9 11" id="KW-0472">Membrane</keyword>
<dbReference type="SUPFAM" id="SSF90123">
    <property type="entry name" value="ABC transporter transmembrane region"/>
    <property type="match status" value="1"/>
</dbReference>
<dbReference type="CDD" id="cd07346">
    <property type="entry name" value="ABC_6TM_exporters"/>
    <property type="match status" value="1"/>
</dbReference>
<sequence length="575" mass="61717">MIRRILQVWPHPGTINALAVRYTLSGVLQGVVLVMLLPLLRALLSQPIRVDEALWWLVAIAVVGTAHLASVWWGHAVGYPAANRIMRDLQHDLGDHLGRLPLGWHVNQTPGRIARVVAQNTPSAAGIVSHVWPERIAAIATPATVALGVLVVDWRIGLAFLAAVPAAVLVMRWSAPIIRDTQCRMDQASEEAAAHAIEFAQAQPVFRATGRAGAGFAPMERALDEQRQAFRHALARHTLPQYAYVGIVQVGFTLVVVTGAWLATRGALAVPETVAILVLASRFIEPLTAIASLSGAIQVADVALERVSTILTASPLPEPVTGRSPAGHDIVLDSVCFGYEQTRVIDDLSAVIPAGRLTAIVGPSGSGKTTILRLIARFWDADRGAIRIGGADIREIPTPELMRTLAIVFQDTYLFDGSIEDNLRIAAPGATTQRLHRAAAAARLDDIVERHPDGWKARTGEGGIALSGGERQRVAIARALLKDTPIVLLDEATAALDPQNEAAVSAGISALVAAGRTVVIVAHKITTIQHADQILFLDGGRLVEAGDHDTLLSADGRYADFWRERHTAAEWSIRR</sequence>
<dbReference type="PANTHER" id="PTHR24221:SF654">
    <property type="entry name" value="ATP-BINDING CASSETTE SUB-FAMILY B MEMBER 6"/>
    <property type="match status" value="1"/>
</dbReference>
<keyword evidence="5 11" id="KW-0812">Transmembrane</keyword>
<feature type="domain" description="ABC transporter" evidence="12">
    <location>
        <begin position="330"/>
        <end position="564"/>
    </location>
</feature>
<keyword evidence="4" id="KW-0997">Cell inner membrane</keyword>
<dbReference type="SMART" id="SM00382">
    <property type="entry name" value="AAA"/>
    <property type="match status" value="1"/>
</dbReference>
<comment type="caution">
    <text evidence="14">The sequence shown here is derived from an EMBL/GenBank/DDBJ whole genome shotgun (WGS) entry which is preliminary data.</text>
</comment>
<dbReference type="InterPro" id="IPR036640">
    <property type="entry name" value="ABC1_TM_sf"/>
</dbReference>
<keyword evidence="8 11" id="KW-1133">Transmembrane helix</keyword>
<dbReference type="SUPFAM" id="SSF52540">
    <property type="entry name" value="P-loop containing nucleoside triphosphate hydrolases"/>
    <property type="match status" value="1"/>
</dbReference>
<feature type="transmembrane region" description="Helical" evidence="11">
    <location>
        <begin position="20"/>
        <end position="41"/>
    </location>
</feature>